<accession>B8C7X8</accession>
<feature type="region of interest" description="Disordered" evidence="1">
    <location>
        <begin position="1"/>
        <end position="124"/>
    </location>
</feature>
<feature type="compositionally biased region" description="Polar residues" evidence="1">
    <location>
        <begin position="208"/>
        <end position="229"/>
    </location>
</feature>
<dbReference type="GeneID" id="7449287"/>
<keyword evidence="3" id="KW-1185">Reference proteome</keyword>
<sequence>MKQTSSNATNLSLHPSKPPSLENITSITWQSRASASEVDSSERKSRGGGGGLLQKRSSNFSDRVTPSSPSTPSSRMASKKTSSESLFSNYNLDPTVASGGGLNNDQHISSGGNGGVAEDPPDHMEELLKLKERRQQRLEQLRRLKHTTGLANSAASNSSVGSTYQLQQHQQKASELFGVPQARGSPKQPKQNTFIGIGSRRGALAKSMNAQPKRASSVNQCPSPLTRRSSAPLEMSSTKERTPSAPSYPTTEKRPPSSSNPVSKSRPTSRSSSRTESRPRKQSPHPVHILNGMAPKSAPTTTVISEDRRYHPKVEDTGEDQHDKLMFCQPILTKEEEDLLNEPSSTAIQPHPSSPEPNSYTIPPLPTLDVDTMIDYGESAEELKSLIEAMHIEFQNLRRAKTLAEARAEKLQTDFSIQQQEVEAQLLMLSDENERLKVEVEEHQLQLEQVSKRCSMVERENELLKREMSKEQCSGKDGSWDRSSLTSRRKSSQGYPLLD</sequence>
<dbReference type="PaxDb" id="35128-Thaps23941"/>
<reference evidence="2 3" key="1">
    <citation type="journal article" date="2004" name="Science">
        <title>The genome of the diatom Thalassiosira pseudonana: ecology, evolution, and metabolism.</title>
        <authorList>
            <person name="Armbrust E.V."/>
            <person name="Berges J.A."/>
            <person name="Bowler C."/>
            <person name="Green B.R."/>
            <person name="Martinez D."/>
            <person name="Putnam N.H."/>
            <person name="Zhou S."/>
            <person name="Allen A.E."/>
            <person name="Apt K.E."/>
            <person name="Bechner M."/>
            <person name="Brzezinski M.A."/>
            <person name="Chaal B.K."/>
            <person name="Chiovitti A."/>
            <person name="Davis A.K."/>
            <person name="Demarest M.S."/>
            <person name="Detter J.C."/>
            <person name="Glavina T."/>
            <person name="Goodstein D."/>
            <person name="Hadi M.Z."/>
            <person name="Hellsten U."/>
            <person name="Hildebrand M."/>
            <person name="Jenkins B.D."/>
            <person name="Jurka J."/>
            <person name="Kapitonov V.V."/>
            <person name="Kroger N."/>
            <person name="Lau W.W."/>
            <person name="Lane T.W."/>
            <person name="Larimer F.W."/>
            <person name="Lippmeier J.C."/>
            <person name="Lucas S."/>
            <person name="Medina M."/>
            <person name="Montsant A."/>
            <person name="Obornik M."/>
            <person name="Parker M.S."/>
            <person name="Palenik B."/>
            <person name="Pazour G.J."/>
            <person name="Richardson P.M."/>
            <person name="Rynearson T.A."/>
            <person name="Saito M.A."/>
            <person name="Schwartz D.C."/>
            <person name="Thamatrakoln K."/>
            <person name="Valentin K."/>
            <person name="Vardi A."/>
            <person name="Wilkerson F.P."/>
            <person name="Rokhsar D.S."/>
        </authorList>
    </citation>
    <scope>NUCLEOTIDE SEQUENCE [LARGE SCALE GENOMIC DNA]</scope>
    <source>
        <strain evidence="2 3">CCMP1335</strain>
    </source>
</reference>
<dbReference type="eggNOG" id="ENOG502QZGA">
    <property type="taxonomic scope" value="Eukaryota"/>
</dbReference>
<evidence type="ECO:0000313" key="2">
    <source>
        <dbReference type="EMBL" id="EED90389.1"/>
    </source>
</evidence>
<feature type="compositionally biased region" description="Polar residues" evidence="1">
    <location>
        <begin position="1"/>
        <end position="13"/>
    </location>
</feature>
<dbReference type="EMBL" id="CM000645">
    <property type="protein sequence ID" value="EED90389.1"/>
    <property type="molecule type" value="Genomic_DNA"/>
</dbReference>
<feature type="compositionally biased region" description="Polar residues" evidence="1">
    <location>
        <begin position="22"/>
        <end position="38"/>
    </location>
</feature>
<protein>
    <submittedName>
        <fullName evidence="2">Uncharacterized protein</fullName>
    </submittedName>
</protein>
<reference evidence="2 3" key="2">
    <citation type="journal article" date="2008" name="Nature">
        <title>The Phaeodactylum genome reveals the evolutionary history of diatom genomes.</title>
        <authorList>
            <person name="Bowler C."/>
            <person name="Allen A.E."/>
            <person name="Badger J.H."/>
            <person name="Grimwood J."/>
            <person name="Jabbari K."/>
            <person name="Kuo A."/>
            <person name="Maheswari U."/>
            <person name="Martens C."/>
            <person name="Maumus F."/>
            <person name="Otillar R.P."/>
            <person name="Rayko E."/>
            <person name="Salamov A."/>
            <person name="Vandepoele K."/>
            <person name="Beszteri B."/>
            <person name="Gruber A."/>
            <person name="Heijde M."/>
            <person name="Katinka M."/>
            <person name="Mock T."/>
            <person name="Valentin K."/>
            <person name="Verret F."/>
            <person name="Berges J.A."/>
            <person name="Brownlee C."/>
            <person name="Cadoret J.P."/>
            <person name="Chiovitti A."/>
            <person name="Choi C.J."/>
            <person name="Coesel S."/>
            <person name="De Martino A."/>
            <person name="Detter J.C."/>
            <person name="Durkin C."/>
            <person name="Falciatore A."/>
            <person name="Fournet J."/>
            <person name="Haruta M."/>
            <person name="Huysman M.J."/>
            <person name="Jenkins B.D."/>
            <person name="Jiroutova K."/>
            <person name="Jorgensen R.E."/>
            <person name="Joubert Y."/>
            <person name="Kaplan A."/>
            <person name="Kroger N."/>
            <person name="Kroth P.G."/>
            <person name="La Roche J."/>
            <person name="Lindquist E."/>
            <person name="Lommer M."/>
            <person name="Martin-Jezequel V."/>
            <person name="Lopez P.J."/>
            <person name="Lucas S."/>
            <person name="Mangogna M."/>
            <person name="McGinnis K."/>
            <person name="Medlin L.K."/>
            <person name="Montsant A."/>
            <person name="Oudot-Le Secq M.P."/>
            <person name="Napoli C."/>
            <person name="Obornik M."/>
            <person name="Parker M.S."/>
            <person name="Petit J.L."/>
            <person name="Porcel B.M."/>
            <person name="Poulsen N."/>
            <person name="Robison M."/>
            <person name="Rychlewski L."/>
            <person name="Rynearson T.A."/>
            <person name="Schmutz J."/>
            <person name="Shapiro H."/>
            <person name="Siaut M."/>
            <person name="Stanley M."/>
            <person name="Sussman M.R."/>
            <person name="Taylor A.R."/>
            <person name="Vardi A."/>
            <person name="von Dassow P."/>
            <person name="Vyverman W."/>
            <person name="Willis A."/>
            <person name="Wyrwicz L.S."/>
            <person name="Rokhsar D.S."/>
            <person name="Weissenbach J."/>
            <person name="Armbrust E.V."/>
            <person name="Green B.R."/>
            <person name="Van de Peer Y."/>
            <person name="Grigoriev I.V."/>
        </authorList>
    </citation>
    <scope>NUCLEOTIDE SEQUENCE [LARGE SCALE GENOMIC DNA]</scope>
    <source>
        <strain evidence="2 3">CCMP1335</strain>
    </source>
</reference>
<feature type="region of interest" description="Disordered" evidence="1">
    <location>
        <begin position="465"/>
        <end position="499"/>
    </location>
</feature>
<feature type="compositionally biased region" description="Polar residues" evidence="1">
    <location>
        <begin position="244"/>
        <end position="262"/>
    </location>
</feature>
<dbReference type="AlphaFoldDB" id="B8C7X8"/>
<proteinExistence type="predicted"/>
<dbReference type="InParanoid" id="B8C7X8"/>
<feature type="compositionally biased region" description="Basic and acidic residues" evidence="1">
    <location>
        <begin position="465"/>
        <end position="480"/>
    </location>
</feature>
<dbReference type="KEGG" id="tps:THAPSDRAFT_23941"/>
<name>B8C7X8_THAPS</name>
<dbReference type="Proteomes" id="UP000001449">
    <property type="component" value="Chromosome 9"/>
</dbReference>
<evidence type="ECO:0000256" key="1">
    <source>
        <dbReference type="SAM" id="MobiDB-lite"/>
    </source>
</evidence>
<feature type="region of interest" description="Disordered" evidence="1">
    <location>
        <begin position="145"/>
        <end position="318"/>
    </location>
</feature>
<dbReference type="RefSeq" id="XP_002292414.1">
    <property type="nucleotide sequence ID" value="XM_002292378.1"/>
</dbReference>
<evidence type="ECO:0000313" key="3">
    <source>
        <dbReference type="Proteomes" id="UP000001449"/>
    </source>
</evidence>
<feature type="compositionally biased region" description="Low complexity" evidence="1">
    <location>
        <begin position="263"/>
        <end position="272"/>
    </location>
</feature>
<feature type="region of interest" description="Disordered" evidence="1">
    <location>
        <begin position="339"/>
        <end position="362"/>
    </location>
</feature>
<gene>
    <name evidence="2" type="ORF">THAPSDRAFT_23941</name>
</gene>
<feature type="compositionally biased region" description="Low complexity" evidence="1">
    <location>
        <begin position="65"/>
        <end position="74"/>
    </location>
</feature>
<feature type="compositionally biased region" description="Polar residues" evidence="1">
    <location>
        <begin position="75"/>
        <end position="92"/>
    </location>
</feature>
<feature type="compositionally biased region" description="Basic and acidic residues" evidence="1">
    <location>
        <begin position="305"/>
        <end position="318"/>
    </location>
</feature>
<organism evidence="2 3">
    <name type="scientific">Thalassiosira pseudonana</name>
    <name type="common">Marine diatom</name>
    <name type="synonym">Cyclotella nana</name>
    <dbReference type="NCBI Taxonomy" id="35128"/>
    <lineage>
        <taxon>Eukaryota</taxon>
        <taxon>Sar</taxon>
        <taxon>Stramenopiles</taxon>
        <taxon>Ochrophyta</taxon>
        <taxon>Bacillariophyta</taxon>
        <taxon>Coscinodiscophyceae</taxon>
        <taxon>Thalassiosirophycidae</taxon>
        <taxon>Thalassiosirales</taxon>
        <taxon>Thalassiosiraceae</taxon>
        <taxon>Thalassiosira</taxon>
    </lineage>
</organism>
<feature type="compositionally biased region" description="Polar residues" evidence="1">
    <location>
        <begin position="160"/>
        <end position="173"/>
    </location>
</feature>
<dbReference type="HOGENOM" id="CLU_546925_0_0_1"/>